<name>D5GLM9_TUBMM</name>
<evidence type="ECO:0000313" key="2">
    <source>
        <dbReference type="Proteomes" id="UP000006911"/>
    </source>
</evidence>
<organism evidence="1 2">
    <name type="scientific">Tuber melanosporum (strain Mel28)</name>
    <name type="common">Perigord black truffle</name>
    <dbReference type="NCBI Taxonomy" id="656061"/>
    <lineage>
        <taxon>Eukaryota</taxon>
        <taxon>Fungi</taxon>
        <taxon>Dikarya</taxon>
        <taxon>Ascomycota</taxon>
        <taxon>Pezizomycotina</taxon>
        <taxon>Pezizomycetes</taxon>
        <taxon>Pezizales</taxon>
        <taxon>Tuberaceae</taxon>
        <taxon>Tuber</taxon>
    </lineage>
</organism>
<reference evidence="1 2" key="1">
    <citation type="journal article" date="2010" name="Nature">
        <title>Perigord black truffle genome uncovers evolutionary origins and mechanisms of symbiosis.</title>
        <authorList>
            <person name="Martin F."/>
            <person name="Kohler A."/>
            <person name="Murat C."/>
            <person name="Balestrini R."/>
            <person name="Coutinho P.M."/>
            <person name="Jaillon O."/>
            <person name="Montanini B."/>
            <person name="Morin E."/>
            <person name="Noel B."/>
            <person name="Percudani R."/>
            <person name="Porcel B."/>
            <person name="Rubini A."/>
            <person name="Amicucci A."/>
            <person name="Amselem J."/>
            <person name="Anthouard V."/>
            <person name="Arcioni S."/>
            <person name="Artiguenave F."/>
            <person name="Aury J.M."/>
            <person name="Ballario P."/>
            <person name="Bolchi A."/>
            <person name="Brenna A."/>
            <person name="Brun A."/>
            <person name="Buee M."/>
            <person name="Cantarel B."/>
            <person name="Chevalier G."/>
            <person name="Couloux A."/>
            <person name="Da Silva C."/>
            <person name="Denoeud F."/>
            <person name="Duplessis S."/>
            <person name="Ghignone S."/>
            <person name="Hilselberger B."/>
            <person name="Iotti M."/>
            <person name="Marcais B."/>
            <person name="Mello A."/>
            <person name="Miranda M."/>
            <person name="Pacioni G."/>
            <person name="Quesneville H."/>
            <person name="Riccioni C."/>
            <person name="Ruotolo R."/>
            <person name="Splivallo R."/>
            <person name="Stocchi V."/>
            <person name="Tisserant E."/>
            <person name="Viscomi A.R."/>
            <person name="Zambonelli A."/>
            <person name="Zampieri E."/>
            <person name="Henrissat B."/>
            <person name="Lebrun M.H."/>
            <person name="Paolocci F."/>
            <person name="Bonfante P."/>
            <person name="Ottonello S."/>
            <person name="Wincker P."/>
        </authorList>
    </citation>
    <scope>NUCLEOTIDE SEQUENCE [LARGE SCALE GENOMIC DNA]</scope>
    <source>
        <strain evidence="1 2">Mel28</strain>
    </source>
</reference>
<dbReference type="AlphaFoldDB" id="D5GLM9"/>
<evidence type="ECO:0000313" key="1">
    <source>
        <dbReference type="EMBL" id="CAZ85422.1"/>
    </source>
</evidence>
<sequence>MFILRILGKLSPSIFPAVWFPSWSEKSFAFRYVLSSFLWKKRLAICYAALDSGTGPAPPTARYHRNNSPRSEAPLVHAHTPSPSDLVKEIEAILRPSRTAILLFAISLFRIFYFWPKLDRPYIFSVSRCFHIPPLWTRIGFTEFRSGSAGEQVVLQFCIFTRPSIPALLELARRPQMDC</sequence>
<protein>
    <submittedName>
        <fullName evidence="1">(Perigord truffle) hypothetical protein</fullName>
    </submittedName>
</protein>
<dbReference type="HOGENOM" id="CLU_1504530_0_0_1"/>
<dbReference type="InParanoid" id="D5GLM9"/>
<dbReference type="Proteomes" id="UP000006911">
    <property type="component" value="Unassembled WGS sequence"/>
</dbReference>
<gene>
    <name evidence="1" type="ORF">GSTUM_00010277001</name>
</gene>
<dbReference type="EMBL" id="FN430349">
    <property type="protein sequence ID" value="CAZ85422.1"/>
    <property type="molecule type" value="Genomic_DNA"/>
</dbReference>
<proteinExistence type="predicted"/>
<accession>D5GLM9</accession>
<keyword evidence="2" id="KW-1185">Reference proteome</keyword>
<dbReference type="KEGG" id="tml:GSTUM_00010277001"/>